<evidence type="ECO:0000313" key="2">
    <source>
        <dbReference type="EMBL" id="MDR7361594.1"/>
    </source>
</evidence>
<dbReference type="Pfam" id="PF05257">
    <property type="entry name" value="CHAP"/>
    <property type="match status" value="1"/>
</dbReference>
<comment type="caution">
    <text evidence="2">The sequence shown here is derived from an EMBL/GenBank/DDBJ whole genome shotgun (WGS) entry which is preliminary data.</text>
</comment>
<proteinExistence type="predicted"/>
<gene>
    <name evidence="2" type="ORF">J2S63_001147</name>
</gene>
<name>A0ABU2BW70_9ACTN</name>
<evidence type="ECO:0000259" key="1">
    <source>
        <dbReference type="PROSITE" id="PS50911"/>
    </source>
</evidence>
<organism evidence="2 3">
    <name type="scientific">Nocardioides marmoribigeumensis</name>
    <dbReference type="NCBI Taxonomy" id="433649"/>
    <lineage>
        <taxon>Bacteria</taxon>
        <taxon>Bacillati</taxon>
        <taxon>Actinomycetota</taxon>
        <taxon>Actinomycetes</taxon>
        <taxon>Propionibacteriales</taxon>
        <taxon>Nocardioidaceae</taxon>
        <taxon>Nocardioides</taxon>
    </lineage>
</organism>
<dbReference type="InterPro" id="IPR007921">
    <property type="entry name" value="CHAP_dom"/>
</dbReference>
<dbReference type="EMBL" id="JAVDYG010000001">
    <property type="protein sequence ID" value="MDR7361594.1"/>
    <property type="molecule type" value="Genomic_DNA"/>
</dbReference>
<sequence>MAAMIGMGAARSPASADSYLCYVKNSFACISGQAAGGIDTGYRGAVEATYVVDQYKNNCTNYAAYRLRMNGVDPAMWKSLGNADQWDDNARARGIPVNGTPAVGSIAQWNSQHVAYVEEVAPDASWIRVTESGYGPITLPNGTRVDSMSGHRTITRAGRWPDNFIHFKDLPASGPTSSNRILAVTTDGTLLGKDGMNGQWVTLTGGVTAAYSSGERIVALFKDGKLRGKQGLNGAWVDLLDYVVRATVAGDRILAITTDGTLVGKVGMNGAWVTLARSVKRVYATDKRIVALFTDGFLRGKDGLNDTWVTLVSGTRDAAVAGERIVAVQQDGTLLGKDGLGGTWVNLLGGVKNVYLTGQRIVALSTDGVLRGKDGMNGTWVTLAGGTRSVAVDGERIIAVQKDDNLIGKDRLDGTWVTLTGGTKTATLAGQRIIAVQQDGALVGKEGLNGGWVRLLDYVADACIPDTSACDPRTFRMINTSAPTVSGTPRVGVRLAASPGSWSPSGSYAYRWLADGTVISGATGPSYVPTVGVRGKRISVRVTASRPGYISRSATSARTAAVAPGVITNSTLPSISGVRRVGSSLTASPGSWSPGSLTFRYQWFRGTTAISGTTSRSYTLPRISKGHRMRVRVTASRTGYTSRAAYSPYTATIG</sequence>
<protein>
    <submittedName>
        <fullName evidence="2">Surface antigen</fullName>
    </submittedName>
</protein>
<evidence type="ECO:0000313" key="3">
    <source>
        <dbReference type="Proteomes" id="UP001183648"/>
    </source>
</evidence>
<feature type="domain" description="Peptidase C51" evidence="1">
    <location>
        <begin position="34"/>
        <end position="166"/>
    </location>
</feature>
<dbReference type="Proteomes" id="UP001183648">
    <property type="component" value="Unassembled WGS sequence"/>
</dbReference>
<accession>A0ABU2BW70</accession>
<dbReference type="PROSITE" id="PS50911">
    <property type="entry name" value="CHAP"/>
    <property type="match status" value="1"/>
</dbReference>
<dbReference type="SUPFAM" id="SSF54001">
    <property type="entry name" value="Cysteine proteinases"/>
    <property type="match status" value="1"/>
</dbReference>
<dbReference type="InterPro" id="IPR038765">
    <property type="entry name" value="Papain-like_cys_pep_sf"/>
</dbReference>
<keyword evidence="3" id="KW-1185">Reference proteome</keyword>
<dbReference type="Gene3D" id="3.90.1720.10">
    <property type="entry name" value="endopeptidase domain like (from Nostoc punctiforme)"/>
    <property type="match status" value="1"/>
</dbReference>
<dbReference type="Gene3D" id="2.60.40.2700">
    <property type="match status" value="2"/>
</dbReference>
<reference evidence="2 3" key="1">
    <citation type="submission" date="2023-07" db="EMBL/GenBank/DDBJ databases">
        <title>Sequencing the genomes of 1000 actinobacteria strains.</title>
        <authorList>
            <person name="Klenk H.-P."/>
        </authorList>
    </citation>
    <scope>NUCLEOTIDE SEQUENCE [LARGE SCALE GENOMIC DNA]</scope>
    <source>
        <strain evidence="2 3">DSM 19426</strain>
    </source>
</reference>